<feature type="compositionally biased region" description="Low complexity" evidence="1">
    <location>
        <begin position="725"/>
        <end position="742"/>
    </location>
</feature>
<evidence type="ECO:0000256" key="1">
    <source>
        <dbReference type="SAM" id="MobiDB-lite"/>
    </source>
</evidence>
<feature type="compositionally biased region" description="Polar residues" evidence="1">
    <location>
        <begin position="584"/>
        <end position="606"/>
    </location>
</feature>
<proteinExistence type="predicted"/>
<dbReference type="OrthoDB" id="10687956at2759"/>
<feature type="compositionally biased region" description="Low complexity" evidence="1">
    <location>
        <begin position="482"/>
        <end position="497"/>
    </location>
</feature>
<dbReference type="Proteomes" id="UP000559256">
    <property type="component" value="Unassembled WGS sequence"/>
</dbReference>
<feature type="compositionally biased region" description="Basic and acidic residues" evidence="1">
    <location>
        <begin position="1041"/>
        <end position="1057"/>
    </location>
</feature>
<feature type="compositionally biased region" description="Basic and acidic residues" evidence="1">
    <location>
        <begin position="301"/>
        <end position="333"/>
    </location>
</feature>
<feature type="compositionally biased region" description="Low complexity" evidence="1">
    <location>
        <begin position="958"/>
        <end position="1006"/>
    </location>
</feature>
<dbReference type="AlphaFoldDB" id="A0A8H5DA26"/>
<feature type="compositionally biased region" description="Low complexity" evidence="1">
    <location>
        <begin position="352"/>
        <end position="366"/>
    </location>
</feature>
<evidence type="ECO:0000313" key="2">
    <source>
        <dbReference type="EMBL" id="KAF5355433.1"/>
    </source>
</evidence>
<feature type="region of interest" description="Disordered" evidence="1">
    <location>
        <begin position="301"/>
        <end position="812"/>
    </location>
</feature>
<evidence type="ECO:0000313" key="3">
    <source>
        <dbReference type="Proteomes" id="UP000559256"/>
    </source>
</evidence>
<dbReference type="EMBL" id="JAACJM010000056">
    <property type="protein sequence ID" value="KAF5355433.1"/>
    <property type="molecule type" value="Genomic_DNA"/>
</dbReference>
<feature type="compositionally biased region" description="Low complexity" evidence="1">
    <location>
        <begin position="566"/>
        <end position="576"/>
    </location>
</feature>
<feature type="compositionally biased region" description="Polar residues" evidence="1">
    <location>
        <begin position="130"/>
        <end position="142"/>
    </location>
</feature>
<reference evidence="2 3" key="1">
    <citation type="journal article" date="2020" name="ISME J.">
        <title>Uncovering the hidden diversity of litter-decomposition mechanisms in mushroom-forming fungi.</title>
        <authorList>
            <person name="Floudas D."/>
            <person name="Bentzer J."/>
            <person name="Ahren D."/>
            <person name="Johansson T."/>
            <person name="Persson P."/>
            <person name="Tunlid A."/>
        </authorList>
    </citation>
    <scope>NUCLEOTIDE SEQUENCE [LARGE SCALE GENOMIC DNA]</scope>
    <source>
        <strain evidence="2 3">CBS 291.85</strain>
    </source>
</reference>
<sequence length="1156" mass="125441">MSSIVPPQETPGLNNFSFNTIGKEPDLLRRIFSGPAPGPSFRNESRSSSPPPANENTQSTSRSGLFQALVQDSTPDVQMQDSTPARRSNVNIFGQRITTSTLSQTEPTTQHVQQPLFATASSSHVASTSNQPPTKSAFQASRPSPNPQTTTLSQSQTIQPLNPLAASTSGTASAPPIPVHVDIKNRLTKLQTSIASATAFSNTELASALDKIRNAETLAEQSLSASQQVAKVAQASLKASQGARAGVTEAATIVQNAVNEFGKREEQWGKVCNEMKADLIKLSDIFDNLDRRRRERQQEVLKQREREEKERQNHEKEREEEVQRLREEIEKQKTVAASQPSLQGNDIPMHNTSSSQSVSGPSTSQPNGELGMQKFLQDTDARMQEMREMMQQLERKQQEIEEERKRHLEAAEEEERRKQIEEEEKKRKAAEEEEKRRKEEMERKRLQEEEHRHTEENLREDLHKRKEARKSQSAEVEGRQMTPSTQTLQQSSQPALSVVTSNLGPQTRGSAAPVGAHTPAVASLPQLRTVAPLSPSLPPKPMGITAQMIITPTPDSAQEKKKGKGNQKTAKANNTTSGQVRLAPSSTSTSATEGQPNPNRTAGSGPTPTPNGVVPSTPISGSKGPSVQSQSSAAPQGTPNAGVSVNGVSKAAAGNVTAAPRPNGQKAKNKNVKKEPAVVTLPATPAVKKEQLDDVEILQRTNAAPAPAPISRPAYSPKTPATNKVASASVVSSHSTQLAPSPDSIPSPSIPSVTNHQAPHRDPGESNPPSQKRKRAANQNTSISNASPSNAQQAPPVTAVRRDTQPLQAHVDASAALGSVSSLPSLPSLPVAATTTSQTIAATAPASEVAPVQLPARLQSVPTPPPATSDAANAAPSTTNDLTDRLRQSPISPDMQDGGGWGQRPPSYGNDDRDRARPPIRFGLPRPAQNNYTNVRGDHWSPGDSSPPPPRYARMAVRPRSPSPRWSRSPEPYARSPRSRSPGPSRSRSRSPYYRRTPSPNPRSNSGANSNVYGQYRSWRDPSWSPPPRRGQDSYVSRKRPHEDRDRDTYPIHRPYDRSPSPVGGTLESRLLGDREPPRRPKPNSRNTLLRRLRNSNEPDYDGAPQAGHSRRSNGASRGRGRGSGRGGARLAQRINSQPSVQQSRVICLTAYKDNW</sequence>
<feature type="compositionally biased region" description="Low complexity" evidence="1">
    <location>
        <begin position="119"/>
        <end position="129"/>
    </location>
</feature>
<keyword evidence="3" id="KW-1185">Reference proteome</keyword>
<feature type="region of interest" description="Disordered" evidence="1">
    <location>
        <begin position="843"/>
        <end position="1138"/>
    </location>
</feature>
<name>A0A8H5DA26_9AGAR</name>
<feature type="compositionally biased region" description="Basic and acidic residues" evidence="1">
    <location>
        <begin position="377"/>
        <end position="478"/>
    </location>
</feature>
<feature type="region of interest" description="Disordered" evidence="1">
    <location>
        <begin position="29"/>
        <end position="92"/>
    </location>
</feature>
<feature type="compositionally biased region" description="Polar residues" evidence="1">
    <location>
        <begin position="777"/>
        <end position="795"/>
    </location>
</feature>
<feature type="compositionally biased region" description="Polar residues" evidence="1">
    <location>
        <begin position="335"/>
        <end position="344"/>
    </location>
</feature>
<organism evidence="2 3">
    <name type="scientific">Tetrapyrgos nigripes</name>
    <dbReference type="NCBI Taxonomy" id="182062"/>
    <lineage>
        <taxon>Eukaryota</taxon>
        <taxon>Fungi</taxon>
        <taxon>Dikarya</taxon>
        <taxon>Basidiomycota</taxon>
        <taxon>Agaricomycotina</taxon>
        <taxon>Agaricomycetes</taxon>
        <taxon>Agaricomycetidae</taxon>
        <taxon>Agaricales</taxon>
        <taxon>Marasmiineae</taxon>
        <taxon>Marasmiaceae</taxon>
        <taxon>Tetrapyrgos</taxon>
    </lineage>
</organism>
<dbReference type="CDD" id="cd22249">
    <property type="entry name" value="UDM1_RNF168_RNF169-like"/>
    <property type="match status" value="1"/>
</dbReference>
<comment type="caution">
    <text evidence="2">The sequence shown here is derived from an EMBL/GenBank/DDBJ whole genome shotgun (WGS) entry which is preliminary data.</text>
</comment>
<gene>
    <name evidence="2" type="ORF">D9758_006406</name>
</gene>
<accession>A0A8H5DA26</accession>
<protein>
    <submittedName>
        <fullName evidence="2">Uncharacterized protein</fullName>
    </submittedName>
</protein>
<feature type="region of interest" description="Disordered" evidence="1">
    <location>
        <begin position="119"/>
        <end position="157"/>
    </location>
</feature>
<feature type="compositionally biased region" description="Polar residues" evidence="1">
    <location>
        <begin position="498"/>
        <end position="509"/>
    </location>
</feature>
<feature type="compositionally biased region" description="Low complexity" evidence="1">
    <location>
        <begin position="147"/>
        <end position="157"/>
    </location>
</feature>
<feature type="compositionally biased region" description="Polar residues" evidence="1">
    <location>
        <begin position="637"/>
        <end position="647"/>
    </location>
</feature>
<feature type="compositionally biased region" description="Low complexity" evidence="1">
    <location>
        <begin position="703"/>
        <end position="717"/>
    </location>
</feature>
<feature type="compositionally biased region" description="Polar residues" evidence="1">
    <location>
        <begin position="54"/>
        <end position="92"/>
    </location>
</feature>
<feature type="compositionally biased region" description="Low complexity" evidence="1">
    <location>
        <begin position="625"/>
        <end position="636"/>
    </location>
</feature>